<comment type="caution">
    <text evidence="2">The sequence shown here is derived from an EMBL/GenBank/DDBJ whole genome shotgun (WGS) entry which is preliminary data.</text>
</comment>
<feature type="compositionally biased region" description="Basic residues" evidence="1">
    <location>
        <begin position="126"/>
        <end position="142"/>
    </location>
</feature>
<feature type="compositionally biased region" description="Polar residues" evidence="1">
    <location>
        <begin position="70"/>
        <end position="90"/>
    </location>
</feature>
<evidence type="ECO:0000256" key="1">
    <source>
        <dbReference type="SAM" id="MobiDB-lite"/>
    </source>
</evidence>
<proteinExistence type="predicted"/>
<accession>A0ABR1UD25</accession>
<evidence type="ECO:0000313" key="3">
    <source>
        <dbReference type="Proteomes" id="UP001444661"/>
    </source>
</evidence>
<name>A0ABR1UD25_9PEZI</name>
<organism evidence="2 3">
    <name type="scientific">Apiospora rasikravindrae</name>
    <dbReference type="NCBI Taxonomy" id="990691"/>
    <lineage>
        <taxon>Eukaryota</taxon>
        <taxon>Fungi</taxon>
        <taxon>Dikarya</taxon>
        <taxon>Ascomycota</taxon>
        <taxon>Pezizomycotina</taxon>
        <taxon>Sordariomycetes</taxon>
        <taxon>Xylariomycetidae</taxon>
        <taxon>Amphisphaeriales</taxon>
        <taxon>Apiosporaceae</taxon>
        <taxon>Apiospora</taxon>
    </lineage>
</organism>
<dbReference type="EMBL" id="JAQQWK010000001">
    <property type="protein sequence ID" value="KAK8056788.1"/>
    <property type="molecule type" value="Genomic_DNA"/>
</dbReference>
<evidence type="ECO:0000313" key="2">
    <source>
        <dbReference type="EMBL" id="KAK8056788.1"/>
    </source>
</evidence>
<dbReference type="Proteomes" id="UP001444661">
    <property type="component" value="Unassembled WGS sequence"/>
</dbReference>
<feature type="compositionally biased region" description="Low complexity" evidence="1">
    <location>
        <begin position="180"/>
        <end position="195"/>
    </location>
</feature>
<protein>
    <submittedName>
        <fullName evidence="2">Uncharacterized protein</fullName>
    </submittedName>
</protein>
<keyword evidence="3" id="KW-1185">Reference proteome</keyword>
<reference evidence="2 3" key="1">
    <citation type="submission" date="2023-01" db="EMBL/GenBank/DDBJ databases">
        <title>Analysis of 21 Apiospora genomes using comparative genomics revels a genus with tremendous synthesis potential of carbohydrate active enzymes and secondary metabolites.</title>
        <authorList>
            <person name="Sorensen T."/>
        </authorList>
    </citation>
    <scope>NUCLEOTIDE SEQUENCE [LARGE SCALE GENOMIC DNA]</scope>
    <source>
        <strain evidence="2 3">CBS 33761</strain>
    </source>
</reference>
<feature type="compositionally biased region" description="Basic and acidic residues" evidence="1">
    <location>
        <begin position="97"/>
        <end position="108"/>
    </location>
</feature>
<sequence length="262" mass="27133">MCKRVYYICGHHPYVKECAAKYEEASCCFGGGGCGGIDQNVTTHAYCPDCKAKQAATRAARQNGWYGHGHSSSRGANRMVNNSSSDSINEANLMRGRRGDAGDGDIRHPPPPSAAGPAGILPARPPHPRRSPAPARRPKHAVYPRGRAPATDPEGLRSGPAHERDSGVSNTGVIPPQQPAKAAASAAAAAAATAATDGVNPAKRTAVSQPAHAATPDDGREDATAGAASRPSDDPQACDPTKDAATPPEADPKGQQRCVRMR</sequence>
<gene>
    <name evidence="2" type="ORF">PG993_002015</name>
</gene>
<feature type="region of interest" description="Disordered" evidence="1">
    <location>
        <begin position="64"/>
        <end position="262"/>
    </location>
</feature>